<gene>
    <name evidence="3" type="ORF">M427DRAFT_52441</name>
</gene>
<dbReference type="AlphaFoldDB" id="A0A139ATX4"/>
<organism evidence="3 4">
    <name type="scientific">Gonapodya prolifera (strain JEL478)</name>
    <name type="common">Monoblepharis prolifera</name>
    <dbReference type="NCBI Taxonomy" id="1344416"/>
    <lineage>
        <taxon>Eukaryota</taxon>
        <taxon>Fungi</taxon>
        <taxon>Fungi incertae sedis</taxon>
        <taxon>Chytridiomycota</taxon>
        <taxon>Chytridiomycota incertae sedis</taxon>
        <taxon>Monoblepharidomycetes</taxon>
        <taxon>Monoblepharidales</taxon>
        <taxon>Gonapodyaceae</taxon>
        <taxon>Gonapodya</taxon>
    </lineage>
</organism>
<dbReference type="EMBL" id="KQ965736">
    <property type="protein sequence ID" value="KXS20190.1"/>
    <property type="molecule type" value="Genomic_DNA"/>
</dbReference>
<keyword evidence="4" id="KW-1185">Reference proteome</keyword>
<dbReference type="STRING" id="1344416.A0A139ATX4"/>
<dbReference type="Proteomes" id="UP000070544">
    <property type="component" value="Unassembled WGS sequence"/>
</dbReference>
<keyword evidence="1" id="KW-0175">Coiled coil</keyword>
<feature type="compositionally biased region" description="Low complexity" evidence="2">
    <location>
        <begin position="33"/>
        <end position="42"/>
    </location>
</feature>
<evidence type="ECO:0000256" key="1">
    <source>
        <dbReference type="SAM" id="Coils"/>
    </source>
</evidence>
<proteinExistence type="predicted"/>
<feature type="coiled-coil region" evidence="1">
    <location>
        <begin position="118"/>
        <end position="388"/>
    </location>
</feature>
<feature type="compositionally biased region" description="Low complexity" evidence="2">
    <location>
        <begin position="88"/>
        <end position="99"/>
    </location>
</feature>
<dbReference type="OrthoDB" id="10468154at2759"/>
<feature type="region of interest" description="Disordered" evidence="2">
    <location>
        <begin position="877"/>
        <end position="899"/>
    </location>
</feature>
<sequence length="899" mass="101848">MHQRHQTPPVAHGGPASASADPESTLPSPPPTGTTSTPEGSPRASDFRRTVHKQRSMVSFRDVGADDTDDDGQGGASNGTKSVTRKTSFGSFPSPLSGSQRLLRMQSYQDFKPGGNSRERVETEILALRAQLERTEGILKTTQEQHERQINSANSELAHLRSANSRLKERNTELEATVADLRAGHTDSHTTYRSVIEEHKTAISQHKSEVHSLKQENQRLKELAQTALAETEKHRRLHEDLHHQTRTSTLTLEQLREKLHRTEQELSQHKFNFNGFDEERQKYEAELEMANEALEKQDAIIEQAQHEIGELHAQVTQAQSDRKVFAEQNETLKAQVAKAKADAAASEESRRAALKSMAKQDENNNLRLQTLIQENNQIKEAMARIQEDSINTVEVMRKEKTDLAHVILTLQLQLEAAAKGNQALKRKLEDQMVDFERIQKDIQDHQEKHARALDMHSSNHAGAQSENARLRDRINELTAEVDGVKLAYQRVMEELAQAKTNAASAAEGLRAQILTLKEENRVLTSRNSHLEREIVNAEENSRAAMLRVEKASSETNRTVNDSSHLQNQINRLTEINNGLKAEIFRVTKDFETRSAAHKKELDDWNNARIDVDLRLDLEAKEKKKLLDQNAKLQAQIRHLQESHEAALGEQREEVERRDLVNKDATREIAQLSRDKAILEEQLRVLETQAAHVSENSRHAQEKWAIALETSRTNFRRLEEELLRIRRELTQTQRENEDLRKVLKEQTREQESTGRALAIQLKESNQLVSFWRDLAKSHEGFIEKMKSEVQNMNPSTPDGEHLENLASAIQGYKPRSASADGTAVNGLPEVSRLRTELTELARDRERLLSENAGMRDALSVVKAERNALDEQLRQIQNPSAGAREAKKAGFFFRRPAGGKG</sequence>
<evidence type="ECO:0000313" key="3">
    <source>
        <dbReference type="EMBL" id="KXS20190.1"/>
    </source>
</evidence>
<name>A0A139ATX4_GONPJ</name>
<feature type="coiled-coil region" evidence="1">
    <location>
        <begin position="615"/>
        <end position="748"/>
    </location>
</feature>
<reference evidence="3 4" key="1">
    <citation type="journal article" date="2015" name="Genome Biol. Evol.">
        <title>Phylogenomic analyses indicate that early fungi evolved digesting cell walls of algal ancestors of land plants.</title>
        <authorList>
            <person name="Chang Y."/>
            <person name="Wang S."/>
            <person name="Sekimoto S."/>
            <person name="Aerts A.L."/>
            <person name="Choi C."/>
            <person name="Clum A."/>
            <person name="LaButti K.M."/>
            <person name="Lindquist E.A."/>
            <person name="Yee Ngan C."/>
            <person name="Ohm R.A."/>
            <person name="Salamov A.A."/>
            <person name="Grigoriev I.V."/>
            <person name="Spatafora J.W."/>
            <person name="Berbee M.L."/>
        </authorList>
    </citation>
    <scope>NUCLEOTIDE SEQUENCE [LARGE SCALE GENOMIC DNA]</scope>
    <source>
        <strain evidence="3 4">JEL478</strain>
    </source>
</reference>
<feature type="region of interest" description="Disordered" evidence="2">
    <location>
        <begin position="1"/>
        <end position="100"/>
    </location>
</feature>
<evidence type="ECO:0000256" key="2">
    <source>
        <dbReference type="SAM" id="MobiDB-lite"/>
    </source>
</evidence>
<dbReference type="OMA" id="CVADERQ"/>
<feature type="compositionally biased region" description="Polar residues" evidence="2">
    <location>
        <begin position="78"/>
        <end position="87"/>
    </location>
</feature>
<evidence type="ECO:0000313" key="4">
    <source>
        <dbReference type="Proteomes" id="UP000070544"/>
    </source>
</evidence>
<accession>A0A139ATX4</accession>
<protein>
    <submittedName>
        <fullName evidence="3">Uncharacterized protein</fullName>
    </submittedName>
</protein>
<feature type="coiled-coil region" evidence="1">
    <location>
        <begin position="421"/>
        <end position="582"/>
    </location>
</feature>